<accession>A0A8S1CIX4</accession>
<organism evidence="2 3">
    <name type="scientific">Cloeon dipterum</name>
    <dbReference type="NCBI Taxonomy" id="197152"/>
    <lineage>
        <taxon>Eukaryota</taxon>
        <taxon>Metazoa</taxon>
        <taxon>Ecdysozoa</taxon>
        <taxon>Arthropoda</taxon>
        <taxon>Hexapoda</taxon>
        <taxon>Insecta</taxon>
        <taxon>Pterygota</taxon>
        <taxon>Palaeoptera</taxon>
        <taxon>Ephemeroptera</taxon>
        <taxon>Pisciforma</taxon>
        <taxon>Baetidae</taxon>
        <taxon>Cloeon</taxon>
    </lineage>
</organism>
<comment type="caution">
    <text evidence="2">The sequence shown here is derived from an EMBL/GenBank/DDBJ whole genome shotgun (WGS) entry which is preliminary data.</text>
</comment>
<evidence type="ECO:0000313" key="2">
    <source>
        <dbReference type="EMBL" id="CAB3368261.1"/>
    </source>
</evidence>
<protein>
    <submittedName>
        <fullName evidence="2">Uncharacterized protein</fullName>
    </submittedName>
</protein>
<name>A0A8S1CIX4_9INSE</name>
<dbReference type="AlphaFoldDB" id="A0A8S1CIX4"/>
<proteinExistence type="predicted"/>
<dbReference type="EMBL" id="CADEPI010000037">
    <property type="protein sequence ID" value="CAB3368261.1"/>
    <property type="molecule type" value="Genomic_DNA"/>
</dbReference>
<dbReference type="PANTHER" id="PTHR22876:SF5">
    <property type="entry name" value="CHROMOSOME 9 OPEN READING FRAME 85"/>
    <property type="match status" value="1"/>
</dbReference>
<sequence length="308" mass="35385">MEPRADLEPCPLSVEELQEIENIEEPVLQKLDKAISRIEMMNNDVRPLVDVLHRALNTVVNVTEILYKQGFFGVNKGLEMLLNFLMDGRVLLEFGAVASQFLRAIIAFLECVKLAINLYQHFKERRMSTQKGNTSRTRAQKHKNSFAFKNDLHDKTPKNLQIASMRVANVCEHCKGVIEWKIKYKKYKPLNAPAKCPKCQQKTVKHAYHTYCSPCAREAKMCPKEMQELLKSLPERKRRTFLRFLASKNKDAADQPDKKPENLEKELSDKLNELKLAANKEDDDDFSDGYSDSDVSCSDDKNDDDNDA</sequence>
<dbReference type="Proteomes" id="UP000494165">
    <property type="component" value="Unassembled WGS sequence"/>
</dbReference>
<dbReference type="OrthoDB" id="250548at2759"/>
<reference evidence="2 3" key="1">
    <citation type="submission" date="2020-04" db="EMBL/GenBank/DDBJ databases">
        <authorList>
            <person name="Alioto T."/>
            <person name="Alioto T."/>
            <person name="Gomez Garrido J."/>
        </authorList>
    </citation>
    <scope>NUCLEOTIDE SEQUENCE [LARGE SCALE GENOMIC DNA]</scope>
</reference>
<feature type="region of interest" description="Disordered" evidence="1">
    <location>
        <begin position="275"/>
        <end position="308"/>
    </location>
</feature>
<evidence type="ECO:0000256" key="1">
    <source>
        <dbReference type="SAM" id="MobiDB-lite"/>
    </source>
</evidence>
<gene>
    <name evidence="2" type="ORF">CLODIP_2_CD06803</name>
</gene>
<dbReference type="InterPro" id="IPR019351">
    <property type="entry name" value="DUF2039"/>
</dbReference>
<dbReference type="PANTHER" id="PTHR22876">
    <property type="entry name" value="ZGC:101016"/>
    <property type="match status" value="1"/>
</dbReference>
<evidence type="ECO:0000313" key="3">
    <source>
        <dbReference type="Proteomes" id="UP000494165"/>
    </source>
</evidence>
<keyword evidence="3" id="KW-1185">Reference proteome</keyword>
<dbReference type="Pfam" id="PF10217">
    <property type="entry name" value="DUF2039"/>
    <property type="match status" value="1"/>
</dbReference>